<comment type="caution">
    <text evidence="4">The sequence shown here is derived from an EMBL/GenBank/DDBJ whole genome shotgun (WGS) entry which is preliminary data.</text>
</comment>
<feature type="transmembrane region" description="Helical" evidence="2">
    <location>
        <begin position="53"/>
        <end position="71"/>
    </location>
</feature>
<keyword evidence="2" id="KW-0812">Transmembrane</keyword>
<evidence type="ECO:0000256" key="2">
    <source>
        <dbReference type="SAM" id="Phobius"/>
    </source>
</evidence>
<evidence type="ECO:0000313" key="5">
    <source>
        <dbReference type="Proteomes" id="UP001287445"/>
    </source>
</evidence>
<evidence type="ECO:0008006" key="6">
    <source>
        <dbReference type="Google" id="ProtNLM"/>
    </source>
</evidence>
<feature type="signal peptide" evidence="3">
    <location>
        <begin position="1"/>
        <end position="20"/>
    </location>
</feature>
<dbReference type="RefSeq" id="WP_319077003.1">
    <property type="nucleotide sequence ID" value="NZ_JAWWMZ010000022.1"/>
</dbReference>
<feature type="region of interest" description="Disordered" evidence="1">
    <location>
        <begin position="88"/>
        <end position="109"/>
    </location>
</feature>
<gene>
    <name evidence="4" type="ORF">SGN30_31350</name>
</gene>
<dbReference type="EMBL" id="JAWWMZ010000022">
    <property type="protein sequence ID" value="MDX4957940.1"/>
    <property type="molecule type" value="Genomic_DNA"/>
</dbReference>
<accession>A0AAJ2R9B9</accession>
<dbReference type="Proteomes" id="UP001287445">
    <property type="component" value="Unassembled WGS sequence"/>
</dbReference>
<protein>
    <recommendedName>
        <fullName evidence="6">Holin</fullName>
    </recommendedName>
</protein>
<evidence type="ECO:0000313" key="4">
    <source>
        <dbReference type="EMBL" id="MDX4957940.1"/>
    </source>
</evidence>
<proteinExistence type="predicted"/>
<evidence type="ECO:0000256" key="1">
    <source>
        <dbReference type="SAM" id="MobiDB-lite"/>
    </source>
</evidence>
<organism evidence="4 5">
    <name type="scientific">Delftia acidovorans</name>
    <name type="common">Pseudomonas acidovorans</name>
    <name type="synonym">Comamonas acidovorans</name>
    <dbReference type="NCBI Taxonomy" id="80866"/>
    <lineage>
        <taxon>Bacteria</taxon>
        <taxon>Pseudomonadati</taxon>
        <taxon>Pseudomonadota</taxon>
        <taxon>Betaproteobacteria</taxon>
        <taxon>Burkholderiales</taxon>
        <taxon>Comamonadaceae</taxon>
        <taxon>Delftia</taxon>
    </lineage>
</organism>
<keyword evidence="3" id="KW-0732">Signal</keyword>
<sequence length="109" mass="12206">MKKWVLALLALIGVHQSLSAQQKQDLVGAAIFTAPSVSAGGGFRLAQLSLSEWLVVASMGLVVLQGMYLIWKWRRDYKRQAQREEDRAKLNGMARYRHSHEPDTDLGAL</sequence>
<reference evidence="4" key="1">
    <citation type="submission" date="2023-11" db="EMBL/GenBank/DDBJ databases">
        <title>Identification and selenium tolerance of Delftia acidovorans R3-25.</title>
        <authorList>
            <person name="Zhang S."/>
            <person name="Liu Y."/>
            <person name="Guo Y."/>
        </authorList>
    </citation>
    <scope>NUCLEOTIDE SEQUENCE</scope>
    <source>
        <strain evidence="4">R3-25</strain>
    </source>
</reference>
<keyword evidence="2" id="KW-1133">Transmembrane helix</keyword>
<dbReference type="AlphaFoldDB" id="A0AAJ2R9B9"/>
<keyword evidence="2" id="KW-0472">Membrane</keyword>
<feature type="chain" id="PRO_5042469281" description="Holin" evidence="3">
    <location>
        <begin position="21"/>
        <end position="109"/>
    </location>
</feature>
<name>A0AAJ2R9B9_DELAC</name>
<evidence type="ECO:0000256" key="3">
    <source>
        <dbReference type="SAM" id="SignalP"/>
    </source>
</evidence>